<name>A0ABQ9CSU5_9PASS</name>
<feature type="domain" description="DBF4-type" evidence="10">
    <location>
        <begin position="655"/>
        <end position="703"/>
    </location>
</feature>
<keyword evidence="4" id="KW-0175">Coiled coil</keyword>
<evidence type="ECO:0000313" key="12">
    <source>
        <dbReference type="Proteomes" id="UP001145742"/>
    </source>
</evidence>
<feature type="region of interest" description="Disordered" evidence="8">
    <location>
        <begin position="531"/>
        <end position="580"/>
    </location>
</feature>
<dbReference type="PROSITE" id="PS51265">
    <property type="entry name" value="ZF_DBF4"/>
    <property type="match status" value="1"/>
</dbReference>
<dbReference type="Gene3D" id="6.10.250.3410">
    <property type="entry name" value="DBF zinc finger"/>
    <property type="match status" value="1"/>
</dbReference>
<dbReference type="PROSITE" id="PS50826">
    <property type="entry name" value="RUN"/>
    <property type="match status" value="1"/>
</dbReference>
<proteinExistence type="inferred from homology"/>
<dbReference type="Proteomes" id="UP001145742">
    <property type="component" value="Unassembled WGS sequence"/>
</dbReference>
<dbReference type="EMBL" id="WHWB01034533">
    <property type="protein sequence ID" value="KAJ7408591.1"/>
    <property type="molecule type" value="Genomic_DNA"/>
</dbReference>
<accession>A0ABQ9CSU5</accession>
<dbReference type="Pfam" id="PF02759">
    <property type="entry name" value="RUN"/>
    <property type="match status" value="1"/>
</dbReference>
<reference evidence="11" key="1">
    <citation type="submission" date="2019-10" db="EMBL/GenBank/DDBJ databases">
        <authorList>
            <person name="Soares A.E.R."/>
            <person name="Aleixo A."/>
            <person name="Schneider P."/>
            <person name="Miyaki C.Y."/>
            <person name="Schneider M.P."/>
            <person name="Mello C."/>
            <person name="Vasconcelos A.T.R."/>
        </authorList>
    </citation>
    <scope>NUCLEOTIDE SEQUENCE</scope>
    <source>
        <tissue evidence="11">Muscle</tissue>
    </source>
</reference>
<evidence type="ECO:0000256" key="8">
    <source>
        <dbReference type="SAM" id="MobiDB-lite"/>
    </source>
</evidence>
<dbReference type="InterPro" id="IPR006572">
    <property type="entry name" value="Znf_DBF"/>
</dbReference>
<dbReference type="CDD" id="cd17700">
    <property type="entry name" value="RUN_RUNDC3B"/>
    <property type="match status" value="1"/>
</dbReference>
<evidence type="ECO:0000256" key="1">
    <source>
        <dbReference type="ARBA" id="ARBA00022723"/>
    </source>
</evidence>
<evidence type="ECO:0000256" key="5">
    <source>
        <dbReference type="ARBA" id="ARBA00034727"/>
    </source>
</evidence>
<dbReference type="InterPro" id="IPR037213">
    <property type="entry name" value="Run_dom_sf"/>
</dbReference>
<organism evidence="11 12">
    <name type="scientific">Willisornis vidua</name>
    <name type="common">Xingu scale-backed antbird</name>
    <dbReference type="NCBI Taxonomy" id="1566151"/>
    <lineage>
        <taxon>Eukaryota</taxon>
        <taxon>Metazoa</taxon>
        <taxon>Chordata</taxon>
        <taxon>Craniata</taxon>
        <taxon>Vertebrata</taxon>
        <taxon>Euteleostomi</taxon>
        <taxon>Archelosauria</taxon>
        <taxon>Archosauria</taxon>
        <taxon>Dinosauria</taxon>
        <taxon>Saurischia</taxon>
        <taxon>Theropoda</taxon>
        <taxon>Coelurosauria</taxon>
        <taxon>Aves</taxon>
        <taxon>Neognathae</taxon>
        <taxon>Neoaves</taxon>
        <taxon>Telluraves</taxon>
        <taxon>Australaves</taxon>
        <taxon>Passeriformes</taxon>
        <taxon>Thamnophilidae</taxon>
        <taxon>Willisornis</taxon>
    </lineage>
</organism>
<keyword evidence="3" id="KW-0862">Zinc</keyword>
<evidence type="ECO:0000256" key="3">
    <source>
        <dbReference type="ARBA" id="ARBA00022833"/>
    </source>
</evidence>
<feature type="compositionally biased region" description="Polar residues" evidence="8">
    <location>
        <begin position="261"/>
        <end position="272"/>
    </location>
</feature>
<evidence type="ECO:0000256" key="6">
    <source>
        <dbReference type="ARBA" id="ARBA00034857"/>
    </source>
</evidence>
<dbReference type="InterPro" id="IPR047339">
    <property type="entry name" value="RUN_RUNDC3B"/>
</dbReference>
<keyword evidence="2 7" id="KW-0863">Zinc-finger</keyword>
<evidence type="ECO:0000256" key="4">
    <source>
        <dbReference type="ARBA" id="ARBA00023054"/>
    </source>
</evidence>
<feature type="compositionally biased region" description="Basic and acidic residues" evidence="8">
    <location>
        <begin position="553"/>
        <end position="573"/>
    </location>
</feature>
<dbReference type="InterPro" id="IPR047340">
    <property type="entry name" value="RUNDC3A_B"/>
</dbReference>
<dbReference type="InterPro" id="IPR038545">
    <property type="entry name" value="Znf_DBF_sf"/>
</dbReference>
<keyword evidence="1" id="KW-0479">Metal-binding</keyword>
<dbReference type="SMART" id="SM00586">
    <property type="entry name" value="ZnF_DBF"/>
    <property type="match status" value="1"/>
</dbReference>
<dbReference type="SUPFAM" id="SSF140741">
    <property type="entry name" value="RUN domain-like"/>
    <property type="match status" value="1"/>
</dbReference>
<dbReference type="Pfam" id="PF07535">
    <property type="entry name" value="zf-DBF"/>
    <property type="match status" value="1"/>
</dbReference>
<dbReference type="SMART" id="SM00593">
    <property type="entry name" value="RUN"/>
    <property type="match status" value="1"/>
</dbReference>
<dbReference type="Gene3D" id="2.10.50.40">
    <property type="match status" value="1"/>
</dbReference>
<feature type="region of interest" description="Disordered" evidence="8">
    <location>
        <begin position="419"/>
        <end position="461"/>
    </location>
</feature>
<comment type="caution">
    <text evidence="11">The sequence shown here is derived from an EMBL/GenBank/DDBJ whole genome shotgun (WGS) entry which is preliminary data.</text>
</comment>
<evidence type="ECO:0000256" key="7">
    <source>
        <dbReference type="PROSITE-ProRule" id="PRU00600"/>
    </source>
</evidence>
<comment type="similarity">
    <text evidence="5">Belongs to the RUNDC3 family.</text>
</comment>
<dbReference type="InterPro" id="IPR004012">
    <property type="entry name" value="Run_dom"/>
</dbReference>
<sequence>MERETERVVLGTVFAFSGKRRVREQGRLRPRSAGRTLPLRCCGPAACAVCAPHDVDVSDEKGFSVKTLIDRSCFETIDDTSPEFNNFAAILEQILSHRLKVYYSGQGVQRSLGKLAGQISWFGYESPRSFWDYIRVACRKVSHNCICSIENMENVSSSRAKGRAWIRVALMEKHLSEYISTALKDFKTTRRFYEDGAIVLGEEANMLAGMLLGLNAIDFSFCLKGEGLDGSFPAVIDYTPYLKFTQSSDSISSDEEELRTLGSSGSEGSTPENIGPPFITDENSWYNKCKRVEQKYRLTLEQKGYLEELVRLRENQLSESISQNKLLLQRIEDMDLAHKMEKEQLEYIIVELQDQLTVLKNNDLRSRQELTTHLTNQWPSPGALDVNAVALDTLLYRKHNQRWDEKSFQSLDQLSAEVSLSQSSLDPGHSQDGKQDGMNMLNEADGKQAKPEKIGSSLKNVKKDTGKTEKLKFKPLTGKSFYLDIPSNVISEKLGKDLKELGGKVESFLSKDINYLVTSKKEAKFARSLGQISPVPSPESAHMGGNGSPHPSNRKDQRDGSSFKLVDTREHVTSQKSKRRLQNPFIRVEDKSCQYRPFYLQLPSFPFLNYCVPKPYSPFEVDKKYPSGKKPTQSKQRNKINNKDCEMPAQLPQKDKKKGGYCECCGKKYEDLQTHLESERHRNFAQSTQYKVVDDIISKLVHEFVAYKDDTTKLRRAKCSTGYFSPIIGKITRPDELQERLRKQHISLKTYSWKDTAMQALKLDCQPAEVQPNSVPTPTPPSASVCSPLYCHPSQPSELKSKFRINDENIKTDCSYAANLRGTVESSNSIQLPLQKDDKAYTENLSQAYEPFSKEILEPEAIRSNLQCLQEGLYTLGSHTQVTDKNLSELKRKLNNAVVLPAKHLKKTDANPTFVKKYHDLCDNHQQMQHNVVLEAEVSDTAVNKELNAWAANTACSSPSGKLHRKVKLNLGRTKRETQKQNMELCVKYTDGLSVPEEKRSTCSSSLQPLLELFQTSERNSEFKGFSDYSENKGSTNIDDTCEKQNTNVMWALFASSSSSPFAGF</sequence>
<feature type="region of interest" description="Disordered" evidence="8">
    <location>
        <begin position="253"/>
        <end position="277"/>
    </location>
</feature>
<protein>
    <recommendedName>
        <fullName evidence="6">RUN domain-containing protein 3B</fullName>
    </recommendedName>
</protein>
<dbReference type="Gene3D" id="1.20.58.900">
    <property type="match status" value="1"/>
</dbReference>
<dbReference type="PANTHER" id="PTHR46251:SF1">
    <property type="entry name" value="RUN DOMAIN-CONTAINING PROTEIN 3B"/>
    <property type="match status" value="1"/>
</dbReference>
<evidence type="ECO:0000259" key="9">
    <source>
        <dbReference type="PROSITE" id="PS50826"/>
    </source>
</evidence>
<evidence type="ECO:0000313" key="11">
    <source>
        <dbReference type="EMBL" id="KAJ7408591.1"/>
    </source>
</evidence>
<evidence type="ECO:0000256" key="2">
    <source>
        <dbReference type="ARBA" id="ARBA00022771"/>
    </source>
</evidence>
<keyword evidence="12" id="KW-1185">Reference proteome</keyword>
<evidence type="ECO:0000259" key="10">
    <source>
        <dbReference type="PROSITE" id="PS51265"/>
    </source>
</evidence>
<dbReference type="PANTHER" id="PTHR46251">
    <property type="entry name" value="RUN DOMAIN-CONTAINING 3 PROTEIN RUNDC3"/>
    <property type="match status" value="1"/>
</dbReference>
<feature type="domain" description="RUN" evidence="9">
    <location>
        <begin position="78"/>
        <end position="226"/>
    </location>
</feature>
<feature type="compositionally biased region" description="Basic and acidic residues" evidence="8">
    <location>
        <begin position="444"/>
        <end position="453"/>
    </location>
</feature>
<gene>
    <name evidence="11" type="ORF">WISP_119789</name>
</gene>